<dbReference type="Gene3D" id="2.40.30.10">
    <property type="entry name" value="Translation factors"/>
    <property type="match status" value="1"/>
</dbReference>
<dbReference type="Pfam" id="PF00679">
    <property type="entry name" value="EFG_C"/>
    <property type="match status" value="1"/>
</dbReference>
<comment type="caution">
    <text evidence="7">The sequence shown here is derived from an EMBL/GenBank/DDBJ whole genome shotgun (WGS) entry which is preliminary data.</text>
</comment>
<dbReference type="Pfam" id="PF03764">
    <property type="entry name" value="EFG_IV"/>
    <property type="match status" value="1"/>
</dbReference>
<dbReference type="AlphaFoldDB" id="A0AAE4AMV7"/>
<keyword evidence="4" id="KW-0342">GTP-binding</keyword>
<reference evidence="7" key="1">
    <citation type="submission" date="2023-07" db="EMBL/GenBank/DDBJ databases">
        <title>Genomic Encyclopedia of Type Strains, Phase IV (KMG-IV): sequencing the most valuable type-strain genomes for metagenomic binning, comparative biology and taxonomic classification.</title>
        <authorList>
            <person name="Goeker M."/>
        </authorList>
    </citation>
    <scope>NUCLEOTIDE SEQUENCE</scope>
    <source>
        <strain evidence="7">DSM 24202</strain>
    </source>
</reference>
<dbReference type="PROSITE" id="PS00301">
    <property type="entry name" value="G_TR_1"/>
    <property type="match status" value="1"/>
</dbReference>
<dbReference type="RefSeq" id="WP_307260155.1">
    <property type="nucleotide sequence ID" value="NZ_JAUSVL010000001.1"/>
</dbReference>
<name>A0AAE4AMV7_9BACT</name>
<evidence type="ECO:0000256" key="3">
    <source>
        <dbReference type="ARBA" id="ARBA00022917"/>
    </source>
</evidence>
<feature type="domain" description="Tr-type G" evidence="6">
    <location>
        <begin position="15"/>
        <end position="285"/>
    </location>
</feature>
<dbReference type="SUPFAM" id="SSF52540">
    <property type="entry name" value="P-loop containing nucleoside triphosphate hydrolases"/>
    <property type="match status" value="1"/>
</dbReference>
<dbReference type="PRINTS" id="PR00315">
    <property type="entry name" value="ELONGATNFCT"/>
</dbReference>
<dbReference type="GO" id="GO:0032790">
    <property type="term" value="P:ribosome disassembly"/>
    <property type="evidence" value="ECO:0007669"/>
    <property type="project" value="TreeGrafter"/>
</dbReference>
<dbReference type="InterPro" id="IPR000640">
    <property type="entry name" value="EFG_V-like"/>
</dbReference>
<dbReference type="InterPro" id="IPR035649">
    <property type="entry name" value="EFG_V"/>
</dbReference>
<dbReference type="SUPFAM" id="SSF54211">
    <property type="entry name" value="Ribosomal protein S5 domain 2-like"/>
    <property type="match status" value="1"/>
</dbReference>
<dbReference type="FunFam" id="3.40.50.300:FF:000514">
    <property type="entry name" value="Ribosome-releasing factor 2, mitochondrial"/>
    <property type="match status" value="1"/>
</dbReference>
<dbReference type="InterPro" id="IPR027417">
    <property type="entry name" value="P-loop_NTPase"/>
</dbReference>
<dbReference type="Pfam" id="PF14492">
    <property type="entry name" value="EFG_III"/>
    <property type="match status" value="1"/>
</dbReference>
<dbReference type="InterPro" id="IPR041095">
    <property type="entry name" value="EFG_II"/>
</dbReference>
<evidence type="ECO:0000313" key="8">
    <source>
        <dbReference type="Proteomes" id="UP001238163"/>
    </source>
</evidence>
<dbReference type="Proteomes" id="UP001238163">
    <property type="component" value="Unassembled WGS sequence"/>
</dbReference>
<dbReference type="PANTHER" id="PTHR43261:SF1">
    <property type="entry name" value="RIBOSOME-RELEASING FACTOR 2, MITOCHONDRIAL"/>
    <property type="match status" value="1"/>
</dbReference>
<organism evidence="7 8">
    <name type="scientific">Oligosphaera ethanolica</name>
    <dbReference type="NCBI Taxonomy" id="760260"/>
    <lineage>
        <taxon>Bacteria</taxon>
        <taxon>Pseudomonadati</taxon>
        <taxon>Lentisphaerota</taxon>
        <taxon>Oligosphaeria</taxon>
        <taxon>Oligosphaerales</taxon>
        <taxon>Oligosphaeraceae</taxon>
        <taxon>Oligosphaera</taxon>
    </lineage>
</organism>
<dbReference type="InterPro" id="IPR014721">
    <property type="entry name" value="Ribsml_uS5_D2-typ_fold_subgr"/>
</dbReference>
<dbReference type="InterPro" id="IPR035647">
    <property type="entry name" value="EFG_III/V"/>
</dbReference>
<dbReference type="Gene3D" id="3.40.50.300">
    <property type="entry name" value="P-loop containing nucleotide triphosphate hydrolases"/>
    <property type="match status" value="1"/>
</dbReference>
<dbReference type="InterPro" id="IPR009022">
    <property type="entry name" value="EFG_III"/>
</dbReference>
<keyword evidence="3" id="KW-0648">Protein biosynthesis</keyword>
<evidence type="ECO:0000313" key="7">
    <source>
        <dbReference type="EMBL" id="MDQ0288820.1"/>
    </source>
</evidence>
<dbReference type="PANTHER" id="PTHR43261">
    <property type="entry name" value="TRANSLATION ELONGATION FACTOR G-RELATED"/>
    <property type="match status" value="1"/>
</dbReference>
<protein>
    <submittedName>
        <fullName evidence="7">Elongation factor G</fullName>
    </submittedName>
</protein>
<dbReference type="SMART" id="SM00889">
    <property type="entry name" value="EFG_IV"/>
    <property type="match status" value="1"/>
</dbReference>
<dbReference type="GO" id="GO:0003746">
    <property type="term" value="F:translation elongation factor activity"/>
    <property type="evidence" value="ECO:0007669"/>
    <property type="project" value="UniProtKB-KW"/>
</dbReference>
<gene>
    <name evidence="7" type="ORF">J3R75_000927</name>
</gene>
<dbReference type="SUPFAM" id="SSF50447">
    <property type="entry name" value="Translation proteins"/>
    <property type="match status" value="1"/>
</dbReference>
<dbReference type="InterPro" id="IPR020568">
    <property type="entry name" value="Ribosomal_Su5_D2-typ_SF"/>
</dbReference>
<dbReference type="InterPro" id="IPR005225">
    <property type="entry name" value="Small_GTP-bd"/>
</dbReference>
<dbReference type="InterPro" id="IPR031157">
    <property type="entry name" value="G_TR_CS"/>
</dbReference>
<dbReference type="InterPro" id="IPR005517">
    <property type="entry name" value="Transl_elong_EFG/EF2_IV"/>
</dbReference>
<dbReference type="Gene3D" id="3.30.70.870">
    <property type="entry name" value="Elongation Factor G (Translational Gtpase), domain 3"/>
    <property type="match status" value="1"/>
</dbReference>
<dbReference type="CDD" id="cd01886">
    <property type="entry name" value="EF-G"/>
    <property type="match status" value="1"/>
</dbReference>
<dbReference type="CDD" id="cd03713">
    <property type="entry name" value="EFG_mtEFG_C"/>
    <property type="match status" value="1"/>
</dbReference>
<evidence type="ECO:0000256" key="4">
    <source>
        <dbReference type="ARBA" id="ARBA00023134"/>
    </source>
</evidence>
<dbReference type="Pfam" id="PF00009">
    <property type="entry name" value="GTP_EFTU"/>
    <property type="match status" value="1"/>
</dbReference>
<dbReference type="InterPro" id="IPR004161">
    <property type="entry name" value="EFTu-like_2"/>
</dbReference>
<proteinExistence type="predicted"/>
<dbReference type="SMART" id="SM00838">
    <property type="entry name" value="EFG_C"/>
    <property type="match status" value="1"/>
</dbReference>
<evidence type="ECO:0000259" key="6">
    <source>
        <dbReference type="PROSITE" id="PS51722"/>
    </source>
</evidence>
<dbReference type="CDD" id="cd16262">
    <property type="entry name" value="EFG_III"/>
    <property type="match status" value="1"/>
</dbReference>
<dbReference type="EMBL" id="JAUSVL010000001">
    <property type="protein sequence ID" value="MDQ0288820.1"/>
    <property type="molecule type" value="Genomic_DNA"/>
</dbReference>
<dbReference type="InterPro" id="IPR009000">
    <property type="entry name" value="Transl_B-barrel_sf"/>
</dbReference>
<dbReference type="Gene3D" id="3.30.230.10">
    <property type="match status" value="1"/>
</dbReference>
<evidence type="ECO:0000256" key="5">
    <source>
        <dbReference type="ARBA" id="ARBA00024731"/>
    </source>
</evidence>
<dbReference type="Gene3D" id="3.30.70.240">
    <property type="match status" value="1"/>
</dbReference>
<accession>A0AAE4AMV7</accession>
<dbReference type="Pfam" id="PF03144">
    <property type="entry name" value="GTP_EFTU_D2"/>
    <property type="match status" value="1"/>
</dbReference>
<dbReference type="SUPFAM" id="SSF54980">
    <property type="entry name" value="EF-G C-terminal domain-like"/>
    <property type="match status" value="2"/>
</dbReference>
<comment type="function">
    <text evidence="5">Catalyzes the GTP-dependent ribosomal translocation step during translation elongation. During this step, the ribosome changes from the pre-translocational (PRE) to the post-translocational (POST) state as the newly formed A-site-bound peptidyl-tRNA and P-site-bound deacylated tRNA move to the P and E sites, respectively. Catalyzes the coordinated movement of the two tRNA molecules, the mRNA and conformational changes in the ribosome.</text>
</comment>
<dbReference type="FunFam" id="3.30.70.240:FF:000001">
    <property type="entry name" value="Elongation factor G"/>
    <property type="match status" value="1"/>
</dbReference>
<dbReference type="NCBIfam" id="TIGR00231">
    <property type="entry name" value="small_GTP"/>
    <property type="match status" value="1"/>
</dbReference>
<dbReference type="InterPro" id="IPR000795">
    <property type="entry name" value="T_Tr_GTP-bd_dom"/>
</dbReference>
<keyword evidence="8" id="KW-1185">Reference proteome</keyword>
<dbReference type="PROSITE" id="PS51722">
    <property type="entry name" value="G_TR_2"/>
    <property type="match status" value="1"/>
</dbReference>
<dbReference type="GO" id="GO:0003924">
    <property type="term" value="F:GTPase activity"/>
    <property type="evidence" value="ECO:0007669"/>
    <property type="project" value="InterPro"/>
</dbReference>
<keyword evidence="1" id="KW-0547">Nucleotide-binding</keyword>
<evidence type="ECO:0000256" key="2">
    <source>
        <dbReference type="ARBA" id="ARBA00022768"/>
    </source>
</evidence>
<keyword evidence="2 7" id="KW-0251">Elongation factor</keyword>
<evidence type="ECO:0000256" key="1">
    <source>
        <dbReference type="ARBA" id="ARBA00022741"/>
    </source>
</evidence>
<sequence>MSEPAAAGPADTSASRIRNVGVIAHIDAGKTTLTERILFDCGALRYMGDVQDGTTVTDWLSQERERGISIISAAVSCQWRECQLNVIDTPGHIDFTAEVERTLRVLDGAVAVFCAVRGVQAQSETVWRCARKNGVPGIAFVNKMDRIGADYRGVVRQISERFRITALPVQVPLGAEDAFRGVVDVISGRALGPGNEALAELNDFSGDEEVRAARSYLIECLAEVDDGILRDYLADQVPDEESLKAALRRAVLACSIMPVFCGSSLRNIGVTCLLDAICDYLPSPAERPAPELLSEAVSGSATSLMVFKVVNDSYGLGRLSYVRVYSGQVSPGLVLRNVRSGKEAVAEEVFRVRADLCESIAEAVAGDIVALRGMGDDVVTGDTLCSPAAAVELRRICFPEPVVSMALEGSSVSDRQGLAAALQQMCLEDPTIRRKEGPGPGQWTISGMGELHLDVFLDRLRSEYGIAAKAGNPRVEYRDTIAGEACVERRFEKRLGDGRVLWAAVKVSVAALPRGSGVRLELGDAAAALPGACREALLQGLRDVLAADVCEGHPLTDMHVRVEDLSYDASDLSELAFLNVARLALSDAIGEAGRVEMEPVMLLEVSTPQDHLGVVIADLTARRGRVTEVDSLALGVARIVALVPLAELFGYASSLRSLSGGRGDVVAEPSQYALCLRKHK</sequence>
<dbReference type="GO" id="GO:0005525">
    <property type="term" value="F:GTP binding"/>
    <property type="evidence" value="ECO:0007669"/>
    <property type="project" value="UniProtKB-KW"/>
</dbReference>